<protein>
    <submittedName>
        <fullName evidence="2">Uncharacterized protein</fullName>
    </submittedName>
</protein>
<evidence type="ECO:0000313" key="2">
    <source>
        <dbReference type="EMBL" id="GIY86956.1"/>
    </source>
</evidence>
<reference evidence="2 3" key="1">
    <citation type="submission" date="2021-06" db="EMBL/GenBank/DDBJ databases">
        <title>Caerostris darwini draft genome.</title>
        <authorList>
            <person name="Kono N."/>
            <person name="Arakawa K."/>
        </authorList>
    </citation>
    <scope>NUCLEOTIDE SEQUENCE [LARGE SCALE GENOMIC DNA]</scope>
</reference>
<comment type="caution">
    <text evidence="2">The sequence shown here is derived from an EMBL/GenBank/DDBJ whole genome shotgun (WGS) entry which is preliminary data.</text>
</comment>
<dbReference type="AlphaFoldDB" id="A0AAV4WYM1"/>
<feature type="region of interest" description="Disordered" evidence="1">
    <location>
        <begin position="1"/>
        <end position="26"/>
    </location>
</feature>
<proteinExistence type="predicted"/>
<keyword evidence="3" id="KW-1185">Reference proteome</keyword>
<sequence>MADIYSLDPSRDRGKMGENLILTGENGKQGPEVEIFMRSREREIEAQKLQRSVESIRLKASLIFSPTESDSIKTPHRSVTTR</sequence>
<organism evidence="2 3">
    <name type="scientific">Caerostris darwini</name>
    <dbReference type="NCBI Taxonomy" id="1538125"/>
    <lineage>
        <taxon>Eukaryota</taxon>
        <taxon>Metazoa</taxon>
        <taxon>Ecdysozoa</taxon>
        <taxon>Arthropoda</taxon>
        <taxon>Chelicerata</taxon>
        <taxon>Arachnida</taxon>
        <taxon>Araneae</taxon>
        <taxon>Araneomorphae</taxon>
        <taxon>Entelegynae</taxon>
        <taxon>Araneoidea</taxon>
        <taxon>Araneidae</taxon>
        <taxon>Caerostris</taxon>
    </lineage>
</organism>
<dbReference type="EMBL" id="BPLQ01015260">
    <property type="protein sequence ID" value="GIY86956.1"/>
    <property type="molecule type" value="Genomic_DNA"/>
</dbReference>
<gene>
    <name evidence="2" type="ORF">CDAR_289961</name>
</gene>
<accession>A0AAV4WYM1</accession>
<evidence type="ECO:0000313" key="3">
    <source>
        <dbReference type="Proteomes" id="UP001054837"/>
    </source>
</evidence>
<dbReference type="Proteomes" id="UP001054837">
    <property type="component" value="Unassembled WGS sequence"/>
</dbReference>
<evidence type="ECO:0000256" key="1">
    <source>
        <dbReference type="SAM" id="MobiDB-lite"/>
    </source>
</evidence>
<name>A0AAV4WYM1_9ARAC</name>